<comment type="subcellular location">
    <subcellularLocation>
        <location evidence="1">Cell membrane</location>
        <topology evidence="1">Multi-pass membrane protein</topology>
    </subcellularLocation>
</comment>
<keyword evidence="3 10" id="KW-0812">Transmembrane</keyword>
<feature type="transmembrane region" description="Helical" evidence="10">
    <location>
        <begin position="240"/>
        <end position="258"/>
    </location>
</feature>
<evidence type="ECO:0000256" key="3">
    <source>
        <dbReference type="ARBA" id="ARBA00022692"/>
    </source>
</evidence>
<name>A0A6A4X733_AMPAM</name>
<dbReference type="AlphaFoldDB" id="A0A6A4X733"/>
<feature type="domain" description="G-protein coupled receptors family 1 profile" evidence="11">
    <location>
        <begin position="150"/>
        <end position="258"/>
    </location>
</feature>
<dbReference type="PANTHER" id="PTHR24228">
    <property type="entry name" value="B2 BRADYKININ RECEPTOR/ANGIOTENSIN II RECEPTOR"/>
    <property type="match status" value="1"/>
</dbReference>
<comment type="caution">
    <text evidence="12">The sequence shown here is derived from an EMBL/GenBank/DDBJ whole genome shotgun (WGS) entry which is preliminary data.</text>
</comment>
<gene>
    <name evidence="12" type="ORF">FJT64_018745</name>
</gene>
<keyword evidence="5" id="KW-0297">G-protein coupled receptor</keyword>
<evidence type="ECO:0000256" key="4">
    <source>
        <dbReference type="ARBA" id="ARBA00022989"/>
    </source>
</evidence>
<keyword evidence="13" id="KW-1185">Reference proteome</keyword>
<protein>
    <recommendedName>
        <fullName evidence="11">G-protein coupled receptors family 1 profile domain-containing protein</fullName>
    </recommendedName>
</protein>
<feature type="transmembrane region" description="Helical" evidence="10">
    <location>
        <begin position="132"/>
        <end position="159"/>
    </location>
</feature>
<dbReference type="GO" id="GO:0004930">
    <property type="term" value="F:G protein-coupled receptor activity"/>
    <property type="evidence" value="ECO:0007669"/>
    <property type="project" value="UniProtKB-KW"/>
</dbReference>
<dbReference type="Proteomes" id="UP000440578">
    <property type="component" value="Unassembled WGS sequence"/>
</dbReference>
<evidence type="ECO:0000259" key="11">
    <source>
        <dbReference type="PROSITE" id="PS50262"/>
    </source>
</evidence>
<feature type="compositionally biased region" description="Polar residues" evidence="9">
    <location>
        <begin position="395"/>
        <end position="411"/>
    </location>
</feature>
<feature type="transmembrane region" description="Helical" evidence="10">
    <location>
        <begin position="166"/>
        <end position="185"/>
    </location>
</feature>
<feature type="transmembrane region" description="Helical" evidence="10">
    <location>
        <begin position="300"/>
        <end position="319"/>
    </location>
</feature>
<evidence type="ECO:0000256" key="1">
    <source>
        <dbReference type="ARBA" id="ARBA00004651"/>
    </source>
</evidence>
<dbReference type="Gene3D" id="1.20.1070.10">
    <property type="entry name" value="Rhodopsin 7-helix transmembrane proteins"/>
    <property type="match status" value="1"/>
</dbReference>
<dbReference type="PANTHER" id="PTHR24228:SF74">
    <property type="entry name" value="G-PROTEIN COUPLED RECEPTORS FAMILY 1 PROFILE DOMAIN-CONTAINING PROTEIN"/>
    <property type="match status" value="1"/>
</dbReference>
<evidence type="ECO:0000256" key="10">
    <source>
        <dbReference type="SAM" id="Phobius"/>
    </source>
</evidence>
<evidence type="ECO:0000313" key="12">
    <source>
        <dbReference type="EMBL" id="KAF0310211.1"/>
    </source>
</evidence>
<feature type="transmembrane region" description="Helical" evidence="10">
    <location>
        <begin position="205"/>
        <end position="228"/>
    </location>
</feature>
<dbReference type="OrthoDB" id="1915767at2759"/>
<keyword evidence="4 10" id="KW-1133">Transmembrane helix</keyword>
<sequence length="608" mass="62719">MSAAVSAVRSVHCPAMRRCVARSAALLAAALVALVTPGGASVPVQLLPFINYYEVYLEPYSGLTQKLRGAMAHLSAEPGNASCLFSSPHLHCYRQRAGPWPPAAPGAGSWSDGGPWRLVCASAAGPERAAGLYGALVALTGCLVPLVVVLNLAVVLTVLSSRRLHTVINALVVVLCASNVLWAALPVHLSAWRNAPVQCRLRTFLFVITRGISSTAILGITVLRYLLVVRNRSFPASRRNVAAAVGLAVLPSLGKWLLRMGDDKAGCQPVLAWSPDGFPIIARFERALDPVLVAASVSEYGVGLLVLGFCYSAILVAVVRSKRRVAGAGRAPHQPGAAAAGSGGPAAGRSQGSEQDNGSAPPPRQPPAPRTGDKIRLFVISKNADAPAVPCPMRASQSGPLANTTTNTSRPAVQEPSAARHERPALLSVPKRAPPAHQSPNRARTTALEPSSQSASSEAPPSPASSASQRSGDVSSTAPRPGPPGGSAPRLGPPGGSAARPGPPGGGRPAPARRPAGRVDLVATVSLSVFVVVLFVTIFPYVVSLGVINARAECVLSAAQRVLVSVVVVASMGAAAVGGPLATVLFSADFRRAFGVLCRRLRRALTGR</sequence>
<keyword evidence="8" id="KW-0807">Transducer</keyword>
<keyword evidence="7" id="KW-0675">Receptor</keyword>
<dbReference type="EMBL" id="VIIS01000334">
    <property type="protein sequence ID" value="KAF0310211.1"/>
    <property type="molecule type" value="Genomic_DNA"/>
</dbReference>
<evidence type="ECO:0000256" key="6">
    <source>
        <dbReference type="ARBA" id="ARBA00023136"/>
    </source>
</evidence>
<organism evidence="12 13">
    <name type="scientific">Amphibalanus amphitrite</name>
    <name type="common">Striped barnacle</name>
    <name type="synonym">Balanus amphitrite</name>
    <dbReference type="NCBI Taxonomy" id="1232801"/>
    <lineage>
        <taxon>Eukaryota</taxon>
        <taxon>Metazoa</taxon>
        <taxon>Ecdysozoa</taxon>
        <taxon>Arthropoda</taxon>
        <taxon>Crustacea</taxon>
        <taxon>Multicrustacea</taxon>
        <taxon>Cirripedia</taxon>
        <taxon>Thoracica</taxon>
        <taxon>Thoracicalcarea</taxon>
        <taxon>Balanomorpha</taxon>
        <taxon>Balanoidea</taxon>
        <taxon>Balanidae</taxon>
        <taxon>Amphibalaninae</taxon>
        <taxon>Amphibalanus</taxon>
    </lineage>
</organism>
<reference evidence="12 13" key="1">
    <citation type="submission" date="2019-07" db="EMBL/GenBank/DDBJ databases">
        <title>Draft genome assembly of a fouling barnacle, Amphibalanus amphitrite (Darwin, 1854): The first reference genome for Thecostraca.</title>
        <authorList>
            <person name="Kim W."/>
        </authorList>
    </citation>
    <scope>NUCLEOTIDE SEQUENCE [LARGE SCALE GENOMIC DNA]</scope>
    <source>
        <strain evidence="12">SNU_AA5</strain>
        <tissue evidence="12">Soma without cirri and trophi</tissue>
    </source>
</reference>
<proteinExistence type="predicted"/>
<feature type="region of interest" description="Disordered" evidence="9">
    <location>
        <begin position="387"/>
        <end position="513"/>
    </location>
</feature>
<feature type="transmembrane region" description="Helical" evidence="10">
    <location>
        <begin position="521"/>
        <end position="542"/>
    </location>
</feature>
<evidence type="ECO:0000256" key="5">
    <source>
        <dbReference type="ARBA" id="ARBA00023040"/>
    </source>
</evidence>
<evidence type="ECO:0000256" key="2">
    <source>
        <dbReference type="ARBA" id="ARBA00022475"/>
    </source>
</evidence>
<dbReference type="CDD" id="cd00637">
    <property type="entry name" value="7tm_classA_rhodopsin-like"/>
    <property type="match status" value="1"/>
</dbReference>
<feature type="region of interest" description="Disordered" evidence="9">
    <location>
        <begin position="329"/>
        <end position="371"/>
    </location>
</feature>
<dbReference type="GO" id="GO:0005886">
    <property type="term" value="C:plasma membrane"/>
    <property type="evidence" value="ECO:0007669"/>
    <property type="project" value="UniProtKB-SubCell"/>
</dbReference>
<dbReference type="InterPro" id="IPR017452">
    <property type="entry name" value="GPCR_Rhodpsn_7TM"/>
</dbReference>
<evidence type="ECO:0000256" key="8">
    <source>
        <dbReference type="ARBA" id="ARBA00023224"/>
    </source>
</evidence>
<dbReference type="SUPFAM" id="SSF81321">
    <property type="entry name" value="Family A G protein-coupled receptor-like"/>
    <property type="match status" value="1"/>
</dbReference>
<keyword evidence="6 10" id="KW-0472">Membrane</keyword>
<accession>A0A6A4X733</accession>
<feature type="compositionally biased region" description="Pro residues" evidence="9">
    <location>
        <begin position="360"/>
        <end position="369"/>
    </location>
</feature>
<evidence type="ECO:0000313" key="13">
    <source>
        <dbReference type="Proteomes" id="UP000440578"/>
    </source>
</evidence>
<keyword evidence="2" id="KW-1003">Cell membrane</keyword>
<dbReference type="PROSITE" id="PS50262">
    <property type="entry name" value="G_PROTEIN_RECEP_F1_2"/>
    <property type="match status" value="1"/>
</dbReference>
<evidence type="ECO:0000256" key="7">
    <source>
        <dbReference type="ARBA" id="ARBA00023170"/>
    </source>
</evidence>
<evidence type="ECO:0000256" key="9">
    <source>
        <dbReference type="SAM" id="MobiDB-lite"/>
    </source>
</evidence>
<feature type="transmembrane region" description="Helical" evidence="10">
    <location>
        <begin position="562"/>
        <end position="586"/>
    </location>
</feature>
<feature type="compositionally biased region" description="Low complexity" evidence="9">
    <location>
        <begin position="449"/>
        <end position="469"/>
    </location>
</feature>
<feature type="compositionally biased region" description="Low complexity" evidence="9">
    <location>
        <begin position="329"/>
        <end position="340"/>
    </location>
</feature>